<dbReference type="InterPro" id="IPR046796">
    <property type="entry name" value="Transposase_32_dom"/>
</dbReference>
<dbReference type="OrthoDB" id="1750780at2759"/>
<proteinExistence type="predicted"/>
<reference evidence="2" key="1">
    <citation type="journal article" date="2017" name="Nat. Ecol. Evol.">
        <title>Genome of the pitcher plant Cephalotus reveals genetic changes associated with carnivory.</title>
        <authorList>
            <person name="Fukushima K."/>
            <person name="Fang X."/>
            <person name="Alvarez-Ponce D."/>
            <person name="Cai H."/>
            <person name="Carretero-Paulet L."/>
            <person name="Chen C."/>
            <person name="Chang T."/>
            <person name="Farr K.M."/>
            <person name="Fujita T."/>
            <person name="Hiwatashi Y."/>
            <person name="Hoshi Y."/>
            <person name="Imai T."/>
            <person name="Kasahara M."/>
            <person name="Librado P."/>
            <person name="Mao L."/>
            <person name="Mori H."/>
            <person name="Nishiyama T."/>
            <person name="Nozawa M."/>
            <person name="Palfalvi G."/>
            <person name="Pollard S.T."/>
            <person name="Rozas J."/>
            <person name="Sanchez-Gracia A."/>
            <person name="Sankoff D."/>
            <person name="Shibata T.F."/>
            <person name="Shigenobu S."/>
            <person name="Sumikawa N."/>
            <person name="Uzawa T."/>
            <person name="Xie M."/>
            <person name="Zheng C."/>
            <person name="Pollock D.D."/>
            <person name="Albert V.A."/>
            <person name="Li S."/>
            <person name="Hasebe M."/>
        </authorList>
    </citation>
    <scope>NUCLEOTIDE SEQUENCE</scope>
    <source>
        <strain evidence="2">St1</strain>
    </source>
</reference>
<evidence type="ECO:0000259" key="1">
    <source>
        <dbReference type="Pfam" id="PF20167"/>
    </source>
</evidence>
<dbReference type="Pfam" id="PF20167">
    <property type="entry name" value="Transposase_32"/>
    <property type="match status" value="1"/>
</dbReference>
<name>A0A1Q3AYZ6_CEPFO</name>
<dbReference type="EMBL" id="BDDD01000179">
    <property type="protein sequence ID" value="GAV60949.1"/>
    <property type="molecule type" value="Genomic_DNA"/>
</dbReference>
<accession>A0A1Q3AYZ6</accession>
<feature type="domain" description="Putative plant transposon protein" evidence="1">
    <location>
        <begin position="3"/>
        <end position="182"/>
    </location>
</feature>
<dbReference type="Proteomes" id="UP000187406">
    <property type="component" value="Unassembled WGS sequence"/>
</dbReference>
<dbReference type="InParanoid" id="A0A1Q3AYZ6"/>
<sequence length="203" mass="23568">VENLGWRSLFKIKEVCYVELVNVFYSNFTMVHGNYGQLILSSDIKGKTITFGPNKGVEILNIPNQGLTTFEEKKWLTRSDGFSVKECLRMIYLDGENIHSNMELRTNKLNIHLRLLHHIIALHMLPTGGGYARMSRMEGFLMWCIITERQYKIPSLIMHIMLRTSQRSYAILPYGIILMKIFWHFKALLEGECGTPLNRNDNI</sequence>
<gene>
    <name evidence="2" type="ORF">CFOL_v3_04477</name>
</gene>
<feature type="non-terminal residue" evidence="2">
    <location>
        <position position="1"/>
    </location>
</feature>
<protein>
    <recommendedName>
        <fullName evidence="1">Putative plant transposon protein domain-containing protein</fullName>
    </recommendedName>
</protein>
<comment type="caution">
    <text evidence="2">The sequence shown here is derived from an EMBL/GenBank/DDBJ whole genome shotgun (WGS) entry which is preliminary data.</text>
</comment>
<dbReference type="AlphaFoldDB" id="A0A1Q3AYZ6"/>
<organism evidence="2 3">
    <name type="scientific">Cephalotus follicularis</name>
    <name type="common">Albany pitcher plant</name>
    <dbReference type="NCBI Taxonomy" id="3775"/>
    <lineage>
        <taxon>Eukaryota</taxon>
        <taxon>Viridiplantae</taxon>
        <taxon>Streptophyta</taxon>
        <taxon>Embryophyta</taxon>
        <taxon>Tracheophyta</taxon>
        <taxon>Spermatophyta</taxon>
        <taxon>Magnoliopsida</taxon>
        <taxon>eudicotyledons</taxon>
        <taxon>Gunneridae</taxon>
        <taxon>Pentapetalae</taxon>
        <taxon>rosids</taxon>
        <taxon>fabids</taxon>
        <taxon>Oxalidales</taxon>
        <taxon>Cephalotaceae</taxon>
        <taxon>Cephalotus</taxon>
    </lineage>
</organism>
<keyword evidence="3" id="KW-1185">Reference proteome</keyword>
<evidence type="ECO:0000313" key="2">
    <source>
        <dbReference type="EMBL" id="GAV60949.1"/>
    </source>
</evidence>
<evidence type="ECO:0000313" key="3">
    <source>
        <dbReference type="Proteomes" id="UP000187406"/>
    </source>
</evidence>